<evidence type="ECO:0000313" key="10">
    <source>
        <dbReference type="Proteomes" id="UP001156836"/>
    </source>
</evidence>
<dbReference type="PANTHER" id="PTHR34982:SF1">
    <property type="entry name" value="FLAGELLAR ASSEMBLY PROTEIN FLIH"/>
    <property type="match status" value="1"/>
</dbReference>
<keyword evidence="7" id="KW-1006">Bacterial flagellum protein export</keyword>
<proteinExistence type="inferred from homology"/>
<dbReference type="InterPro" id="IPR051472">
    <property type="entry name" value="T3SS_Stator/FliH"/>
</dbReference>
<dbReference type="PANTHER" id="PTHR34982">
    <property type="entry name" value="YOP PROTEINS TRANSLOCATION PROTEIN L"/>
    <property type="match status" value="1"/>
</dbReference>
<evidence type="ECO:0000313" key="9">
    <source>
        <dbReference type="EMBL" id="GLS04393.1"/>
    </source>
</evidence>
<evidence type="ECO:0000256" key="7">
    <source>
        <dbReference type="ARBA" id="ARBA00023225"/>
    </source>
</evidence>
<protein>
    <recommendedName>
        <fullName evidence="3">Flagellar assembly protein FliH</fullName>
    </recommendedName>
</protein>
<comment type="similarity">
    <text evidence="2">Belongs to the FliH family.</text>
</comment>
<dbReference type="InterPro" id="IPR018035">
    <property type="entry name" value="Flagellar_FliH/T3SS_HrpE"/>
</dbReference>
<name>A0ABQ6BS06_9NEIS</name>
<evidence type="ECO:0000256" key="2">
    <source>
        <dbReference type="ARBA" id="ARBA00006602"/>
    </source>
</evidence>
<accession>A0ABQ6BS06</accession>
<keyword evidence="4" id="KW-0813">Transport</keyword>
<gene>
    <name evidence="9" type="ORF">GCM10007860_15400</name>
</gene>
<keyword evidence="10" id="KW-1185">Reference proteome</keyword>
<keyword evidence="6" id="KW-0653">Protein transport</keyword>
<evidence type="ECO:0000256" key="1">
    <source>
        <dbReference type="ARBA" id="ARBA00003041"/>
    </source>
</evidence>
<dbReference type="Pfam" id="PF02108">
    <property type="entry name" value="FliH"/>
    <property type="match status" value="1"/>
</dbReference>
<keyword evidence="5" id="KW-1005">Bacterial flagellum biogenesis</keyword>
<dbReference type="EMBL" id="BSOZ01000017">
    <property type="protein sequence ID" value="GLS04393.1"/>
    <property type="molecule type" value="Genomic_DNA"/>
</dbReference>
<dbReference type="Proteomes" id="UP001156836">
    <property type="component" value="Unassembled WGS sequence"/>
</dbReference>
<evidence type="ECO:0000256" key="4">
    <source>
        <dbReference type="ARBA" id="ARBA00022448"/>
    </source>
</evidence>
<feature type="domain" description="Flagellar assembly protein FliH/Type III secretion system HrpE" evidence="8">
    <location>
        <begin position="91"/>
        <end position="213"/>
    </location>
</feature>
<comment type="function">
    <text evidence="1">Needed for flagellar regrowth and assembly.</text>
</comment>
<comment type="caution">
    <text evidence="9">The sequence shown here is derived from an EMBL/GenBank/DDBJ whole genome shotgun (WGS) entry which is preliminary data.</text>
</comment>
<reference evidence="10" key="1">
    <citation type="journal article" date="2019" name="Int. J. Syst. Evol. Microbiol.">
        <title>The Global Catalogue of Microorganisms (GCM) 10K type strain sequencing project: providing services to taxonomists for standard genome sequencing and annotation.</title>
        <authorList>
            <consortium name="The Broad Institute Genomics Platform"/>
            <consortium name="The Broad Institute Genome Sequencing Center for Infectious Disease"/>
            <person name="Wu L."/>
            <person name="Ma J."/>
        </authorList>
    </citation>
    <scope>NUCLEOTIDE SEQUENCE [LARGE SCALE GENOMIC DNA]</scope>
    <source>
        <strain evidence="10">NBRC 104970</strain>
    </source>
</reference>
<evidence type="ECO:0000256" key="3">
    <source>
        <dbReference type="ARBA" id="ARBA00016507"/>
    </source>
</evidence>
<organism evidence="9 10">
    <name type="scientific">Chitiniphilus shinanonensis</name>
    <dbReference type="NCBI Taxonomy" id="553088"/>
    <lineage>
        <taxon>Bacteria</taxon>
        <taxon>Pseudomonadati</taxon>
        <taxon>Pseudomonadota</taxon>
        <taxon>Betaproteobacteria</taxon>
        <taxon>Neisseriales</taxon>
        <taxon>Chitinibacteraceae</taxon>
        <taxon>Chitiniphilus</taxon>
    </lineage>
</organism>
<sequence>MIVPTILKKSEIRFFTPKDEGDSLIEEHRCEDDVELSILSSAVQVQHVPSPSQEQMDFELHRQLEELKEKAYQEGLTRGMEEGERNSALVRNRLGAMLDRIPREVDKQTLQLEEVAISVALAASVRIVGEHALDHERALATVRYVLGEVRAERITCLHLSPGDYEFLTSQGVDLGDRRLVRIIPSARVEIGGCIVDTESGSLDARYETQLERVRDILKKALKEID</sequence>
<evidence type="ECO:0000256" key="5">
    <source>
        <dbReference type="ARBA" id="ARBA00022795"/>
    </source>
</evidence>
<evidence type="ECO:0000256" key="6">
    <source>
        <dbReference type="ARBA" id="ARBA00022927"/>
    </source>
</evidence>
<evidence type="ECO:0000259" key="8">
    <source>
        <dbReference type="Pfam" id="PF02108"/>
    </source>
</evidence>